<gene>
    <name evidence="2" type="ORF">LCGC14_3034240</name>
</gene>
<accession>A0A0F8ZHK5</accession>
<evidence type="ECO:0000256" key="1">
    <source>
        <dbReference type="SAM" id="Phobius"/>
    </source>
</evidence>
<feature type="transmembrane region" description="Helical" evidence="1">
    <location>
        <begin position="12"/>
        <end position="31"/>
    </location>
</feature>
<name>A0A0F8ZHK5_9ZZZZ</name>
<protein>
    <submittedName>
        <fullName evidence="2">Uncharacterized protein</fullName>
    </submittedName>
</protein>
<keyword evidence="1" id="KW-1133">Transmembrane helix</keyword>
<reference evidence="2" key="1">
    <citation type="journal article" date="2015" name="Nature">
        <title>Complex archaea that bridge the gap between prokaryotes and eukaryotes.</title>
        <authorList>
            <person name="Spang A."/>
            <person name="Saw J.H."/>
            <person name="Jorgensen S.L."/>
            <person name="Zaremba-Niedzwiedzka K."/>
            <person name="Martijn J."/>
            <person name="Lind A.E."/>
            <person name="van Eijk R."/>
            <person name="Schleper C."/>
            <person name="Guy L."/>
            <person name="Ettema T.J."/>
        </authorList>
    </citation>
    <scope>NUCLEOTIDE SEQUENCE</scope>
</reference>
<dbReference type="AlphaFoldDB" id="A0A0F8ZHK5"/>
<organism evidence="2">
    <name type="scientific">marine sediment metagenome</name>
    <dbReference type="NCBI Taxonomy" id="412755"/>
    <lineage>
        <taxon>unclassified sequences</taxon>
        <taxon>metagenomes</taxon>
        <taxon>ecological metagenomes</taxon>
    </lineage>
</organism>
<keyword evidence="1" id="KW-0812">Transmembrane</keyword>
<proteinExistence type="predicted"/>
<feature type="non-terminal residue" evidence="2">
    <location>
        <position position="36"/>
    </location>
</feature>
<keyword evidence="1" id="KW-0472">Membrane</keyword>
<sequence length="36" mass="4105">MKKRTGTKSKILLVLSIVSMMATLYLVFVYVPTEKD</sequence>
<evidence type="ECO:0000313" key="2">
    <source>
        <dbReference type="EMBL" id="KKK59451.1"/>
    </source>
</evidence>
<dbReference type="EMBL" id="LAZR01063472">
    <property type="protein sequence ID" value="KKK59451.1"/>
    <property type="molecule type" value="Genomic_DNA"/>
</dbReference>
<comment type="caution">
    <text evidence="2">The sequence shown here is derived from an EMBL/GenBank/DDBJ whole genome shotgun (WGS) entry which is preliminary data.</text>
</comment>